<dbReference type="Proteomes" id="UP000552954">
    <property type="component" value="Unassembled WGS sequence"/>
</dbReference>
<reference evidence="2 3" key="2">
    <citation type="submission" date="2020-06" db="EMBL/GenBank/DDBJ databases">
        <title>Ramlibacter rhizophilus sp. nov., isolated from rhizosphere soil of national flower Mugunghwa from South Korea.</title>
        <authorList>
            <person name="Zheng-Fei Y."/>
            <person name="Huan T."/>
        </authorList>
    </citation>
    <scope>NUCLEOTIDE SEQUENCE [LARGE SCALE GENOMIC DNA]</scope>
    <source>
        <strain evidence="2 3">B156</strain>
    </source>
</reference>
<proteinExistence type="predicted"/>
<keyword evidence="1" id="KW-0732">Signal</keyword>
<reference evidence="2 3" key="1">
    <citation type="submission" date="2020-05" db="EMBL/GenBank/DDBJ databases">
        <authorList>
            <person name="Khan S.A."/>
            <person name="Jeon C.O."/>
            <person name="Chun B.H."/>
        </authorList>
    </citation>
    <scope>NUCLEOTIDE SEQUENCE [LARGE SCALE GENOMIC DNA]</scope>
    <source>
        <strain evidence="2 3">B156</strain>
    </source>
</reference>
<dbReference type="EMBL" id="JABFCS010000001">
    <property type="protein sequence ID" value="NNU42114.1"/>
    <property type="molecule type" value="Genomic_DNA"/>
</dbReference>
<gene>
    <name evidence="2" type="ORF">HK415_01490</name>
</gene>
<evidence type="ECO:0000313" key="2">
    <source>
        <dbReference type="EMBL" id="NNU42114.1"/>
    </source>
</evidence>
<evidence type="ECO:0000313" key="3">
    <source>
        <dbReference type="Proteomes" id="UP000552954"/>
    </source>
</evidence>
<protein>
    <recommendedName>
        <fullName evidence="4">DUF4148 domain-containing protein</fullName>
    </recommendedName>
</protein>
<keyword evidence="3" id="KW-1185">Reference proteome</keyword>
<organism evidence="2 3">
    <name type="scientific">Ramlibacter montanisoli</name>
    <dbReference type="NCBI Taxonomy" id="2732512"/>
    <lineage>
        <taxon>Bacteria</taxon>
        <taxon>Pseudomonadati</taxon>
        <taxon>Pseudomonadota</taxon>
        <taxon>Betaproteobacteria</taxon>
        <taxon>Burkholderiales</taxon>
        <taxon>Comamonadaceae</taxon>
        <taxon>Ramlibacter</taxon>
    </lineage>
</organism>
<feature type="chain" id="PRO_5033026087" description="DUF4148 domain-containing protein" evidence="1">
    <location>
        <begin position="23"/>
        <end position="51"/>
    </location>
</feature>
<sequence>MNRFFMSGAAALCFALSAGVLAAPGNPALGKSAAPMGKQQYEAAKARIEAR</sequence>
<comment type="caution">
    <text evidence="2">The sequence shown here is derived from an EMBL/GenBank/DDBJ whole genome shotgun (WGS) entry which is preliminary data.</text>
</comment>
<feature type="signal peptide" evidence="1">
    <location>
        <begin position="1"/>
        <end position="22"/>
    </location>
</feature>
<evidence type="ECO:0008006" key="4">
    <source>
        <dbReference type="Google" id="ProtNLM"/>
    </source>
</evidence>
<name>A0A849K6S6_9BURK</name>
<evidence type="ECO:0000256" key="1">
    <source>
        <dbReference type="SAM" id="SignalP"/>
    </source>
</evidence>
<dbReference type="AlphaFoldDB" id="A0A849K6S6"/>
<accession>A0A849K6S6</accession>
<dbReference type="RefSeq" id="WP_171556509.1">
    <property type="nucleotide sequence ID" value="NZ_JABFCS010000001.1"/>
</dbReference>